<dbReference type="Gene3D" id="1.10.443.10">
    <property type="entry name" value="Intergrase catalytic core"/>
    <property type="match status" value="1"/>
</dbReference>
<dbReference type="InterPro" id="IPR011010">
    <property type="entry name" value="DNA_brk_join_enz"/>
</dbReference>
<dbReference type="RefSeq" id="XP_008909794.1">
    <property type="nucleotide sequence ID" value="XM_008911546.1"/>
</dbReference>
<dbReference type="InterPro" id="IPR010998">
    <property type="entry name" value="Integrase_recombinase_N"/>
</dbReference>
<dbReference type="EMBL" id="KI669602">
    <property type="protein sequence ID" value="ETN04857.1"/>
    <property type="molecule type" value="Genomic_DNA"/>
</dbReference>
<evidence type="ECO:0000256" key="1">
    <source>
        <dbReference type="ARBA" id="ARBA00023125"/>
    </source>
</evidence>
<evidence type="ECO:0000313" key="4">
    <source>
        <dbReference type="EMBL" id="ETN04857.1"/>
    </source>
</evidence>
<reference evidence="5" key="1">
    <citation type="submission" date="2011-12" db="EMBL/GenBank/DDBJ databases">
        <authorList>
            <consortium name="The Broad Institute Genome Sequencing Platform"/>
            <person name="Russ C."/>
            <person name="Tyler B."/>
            <person name="Panabieres F."/>
            <person name="Shan W."/>
            <person name="Tripathy S."/>
            <person name="Grunwald N."/>
            <person name="Machado M."/>
            <person name="Young S.K."/>
            <person name="Zeng Q."/>
            <person name="Gargeya S."/>
            <person name="Fitzgerald M."/>
            <person name="Haas B."/>
            <person name="Abouelleil A."/>
            <person name="Alvarado L."/>
            <person name="Arachchi H.M."/>
            <person name="Berlin A."/>
            <person name="Chapman S.B."/>
            <person name="Gearin G."/>
            <person name="Goldberg J."/>
            <person name="Griggs A."/>
            <person name="Gujja S."/>
            <person name="Hansen M."/>
            <person name="Heiman D."/>
            <person name="Howarth C."/>
            <person name="Larimer J."/>
            <person name="Lui A."/>
            <person name="MacDonald P.J.P."/>
            <person name="McCowen C."/>
            <person name="Montmayeur A."/>
            <person name="Murphy C."/>
            <person name="Neiman D."/>
            <person name="Pearson M."/>
            <person name="Priest M."/>
            <person name="Roberts A."/>
            <person name="Saif S."/>
            <person name="Shea T."/>
            <person name="Sisk P."/>
            <person name="Stolte C."/>
            <person name="Sykes S."/>
            <person name="Wortman J."/>
            <person name="Nusbaum C."/>
            <person name="Birren B."/>
        </authorList>
    </citation>
    <scope>NUCLEOTIDE SEQUENCE [LARGE SCALE GENOMIC DNA]</scope>
    <source>
        <strain evidence="5">INRA-310</strain>
    </source>
</reference>
<dbReference type="PANTHER" id="PTHR34605">
    <property type="entry name" value="PHAGE_INTEGRASE DOMAIN-CONTAINING PROTEIN"/>
    <property type="match status" value="1"/>
</dbReference>
<protein>
    <recommendedName>
        <fullName evidence="6">Tyr recombinase domain-containing protein</fullName>
    </recommendedName>
</protein>
<feature type="region of interest" description="Disordered" evidence="3">
    <location>
        <begin position="78"/>
        <end position="99"/>
    </location>
</feature>
<feature type="compositionally biased region" description="Polar residues" evidence="3">
    <location>
        <begin position="84"/>
        <end position="99"/>
    </location>
</feature>
<dbReference type="InterPro" id="IPR013762">
    <property type="entry name" value="Integrase-like_cat_sf"/>
</dbReference>
<keyword evidence="2" id="KW-0233">DNA recombination</keyword>
<accession>W2PVC7</accession>
<dbReference type="PANTHER" id="PTHR34605:SF3">
    <property type="entry name" value="P CELL-TYPE AGGLUTINATION PROTEIN MAP4-LIKE-RELATED"/>
    <property type="match status" value="1"/>
</dbReference>
<evidence type="ECO:0008006" key="6">
    <source>
        <dbReference type="Google" id="ProtNLM"/>
    </source>
</evidence>
<dbReference type="GO" id="GO:0003677">
    <property type="term" value="F:DNA binding"/>
    <property type="evidence" value="ECO:0007669"/>
    <property type="project" value="UniProtKB-KW"/>
</dbReference>
<proteinExistence type="predicted"/>
<gene>
    <name evidence="4" type="ORF">PPTG_14617</name>
</gene>
<name>W2PVC7_PHYN3</name>
<dbReference type="AlphaFoldDB" id="W2PVC7"/>
<dbReference type="InterPro" id="IPR052925">
    <property type="entry name" value="Phage_Integrase-like_Recomb"/>
</dbReference>
<keyword evidence="1" id="KW-0238">DNA-binding</keyword>
<sequence length="850" mass="96230">MPDLDVGSEAIDTNQVGFLSMLAHHSQLSLPNFIRLFRNQSSSDSRPNKALFELPVPPNSKRAHLFPHWNSIVRSGVQPRWRSTKPSSQTTRPPNHNSIASHTASIRRHIRTGQRDGRFLVLHESVLKLWPEVFISPIGIAEKGDNDTRLINDYSYPRGCSVNDFTDDGNFPSISYNPPGDIARRIHKLRTEHPNAEMLLMLGDIPQRFGTCRSTKTRYTCSRSFSMATWLSTCHVALAGAVHLRSTLWQGAVINDLYESRGPTTSSVDSSNFVGNVWCDDQMCVEILAGSRCHDANIALRRAMAAVLGPSAINDENFTEWSQINKALGLVWNTSEGTVSIPLCKLQKAERRVYKLLEDGRSTKRDLNSVLGAMRHVSTCFPPARAFYQRLHVGSISMAPFVSNTLSGADIDDLLWFGAVLARNDRFNGIPVAQFANIADPDIHVYMDTCDDGLCAFDPSRREFIRLQFSPDESRASSNSINIRELQIVVLAALVWGPNWRQEDSKAPVHVRLHIDNINLHRQTLRRSRRRVESVLLHNILANTIKSKYSATWRQWCRFSRKMRWSPWIQDDPKSSSRKLRYFTVYLWRFGGNISRKGNQYSTIRSKLSNVLWYQRRFGDTDVAISPRLNMLLKGIKRTSDPVVKKQPVTPAFLRLLYRSLNLSQPRHRLLWGSVLIAYFFLLRRSEYLVVNNKRSFYCLKTKNAFFADAQGSPVPSSRASAVPIGLSGARNDQFGRGAWRTMHRSGDRILCPLMALRNLLKARRELKMAACEYLCLDLDHALKRIAKNVGVPAANYATHSLRSGGATALLQDNVGSLAIKLLGRWKSRCYEDYPRQSASSTAQLAHRMV</sequence>
<dbReference type="GeneID" id="20183890"/>
<dbReference type="GO" id="GO:0015074">
    <property type="term" value="P:DNA integration"/>
    <property type="evidence" value="ECO:0007669"/>
    <property type="project" value="InterPro"/>
</dbReference>
<evidence type="ECO:0000256" key="2">
    <source>
        <dbReference type="ARBA" id="ARBA00023172"/>
    </source>
</evidence>
<organism evidence="4 5">
    <name type="scientific">Phytophthora nicotianae (strain INRA-310)</name>
    <name type="common">Phytophthora parasitica</name>
    <dbReference type="NCBI Taxonomy" id="761204"/>
    <lineage>
        <taxon>Eukaryota</taxon>
        <taxon>Sar</taxon>
        <taxon>Stramenopiles</taxon>
        <taxon>Oomycota</taxon>
        <taxon>Peronosporomycetes</taxon>
        <taxon>Peronosporales</taxon>
        <taxon>Peronosporaceae</taxon>
        <taxon>Phytophthora</taxon>
    </lineage>
</organism>
<dbReference type="GO" id="GO:0006310">
    <property type="term" value="P:DNA recombination"/>
    <property type="evidence" value="ECO:0007669"/>
    <property type="project" value="UniProtKB-KW"/>
</dbReference>
<evidence type="ECO:0000256" key="3">
    <source>
        <dbReference type="SAM" id="MobiDB-lite"/>
    </source>
</evidence>
<dbReference type="STRING" id="761204.W2PVC7"/>
<dbReference type="OMA" id="KMAACEY"/>
<dbReference type="Proteomes" id="UP000018817">
    <property type="component" value="Unassembled WGS sequence"/>
</dbReference>
<dbReference type="VEuPathDB" id="FungiDB:PPTG_14617"/>
<dbReference type="SUPFAM" id="SSF56349">
    <property type="entry name" value="DNA breaking-rejoining enzymes"/>
    <property type="match status" value="1"/>
</dbReference>
<reference evidence="4 5" key="2">
    <citation type="submission" date="2013-11" db="EMBL/GenBank/DDBJ databases">
        <title>The Genome Sequence of Phytophthora parasitica INRA-310.</title>
        <authorList>
            <consortium name="The Broad Institute Genomics Platform"/>
            <person name="Russ C."/>
            <person name="Tyler B."/>
            <person name="Panabieres F."/>
            <person name="Shan W."/>
            <person name="Tripathy S."/>
            <person name="Grunwald N."/>
            <person name="Machado M."/>
            <person name="Johnson C.S."/>
            <person name="Arredondo F."/>
            <person name="Hong C."/>
            <person name="Coffey M."/>
            <person name="Young S.K."/>
            <person name="Zeng Q."/>
            <person name="Gargeya S."/>
            <person name="Fitzgerald M."/>
            <person name="Abouelleil A."/>
            <person name="Alvarado L."/>
            <person name="Chapman S.B."/>
            <person name="Gainer-Dewar J."/>
            <person name="Goldberg J."/>
            <person name="Griggs A."/>
            <person name="Gujja S."/>
            <person name="Hansen M."/>
            <person name="Howarth C."/>
            <person name="Imamovic A."/>
            <person name="Ireland A."/>
            <person name="Larimer J."/>
            <person name="McCowan C."/>
            <person name="Murphy C."/>
            <person name="Pearson M."/>
            <person name="Poon T.W."/>
            <person name="Priest M."/>
            <person name="Roberts A."/>
            <person name="Saif S."/>
            <person name="Shea T."/>
            <person name="Sykes S."/>
            <person name="Wortman J."/>
            <person name="Nusbaum C."/>
            <person name="Birren B."/>
        </authorList>
    </citation>
    <scope>NUCLEOTIDE SEQUENCE [LARGE SCALE GENOMIC DNA]</scope>
    <source>
        <strain evidence="4 5">INRA-310</strain>
    </source>
</reference>
<dbReference type="Gene3D" id="1.10.150.130">
    <property type="match status" value="1"/>
</dbReference>
<evidence type="ECO:0000313" key="5">
    <source>
        <dbReference type="Proteomes" id="UP000018817"/>
    </source>
</evidence>